<feature type="region of interest" description="Disordered" evidence="1">
    <location>
        <begin position="158"/>
        <end position="222"/>
    </location>
</feature>
<feature type="compositionally biased region" description="Pro residues" evidence="1">
    <location>
        <begin position="182"/>
        <end position="192"/>
    </location>
</feature>
<dbReference type="EMBL" id="WVIC01000001">
    <property type="protein sequence ID" value="NCJ05050.1"/>
    <property type="molecule type" value="Genomic_DNA"/>
</dbReference>
<evidence type="ECO:0000256" key="1">
    <source>
        <dbReference type="SAM" id="MobiDB-lite"/>
    </source>
</evidence>
<protein>
    <submittedName>
        <fullName evidence="2">Uncharacterized protein</fullName>
    </submittedName>
</protein>
<organism evidence="2 3">
    <name type="scientific">Petrachloros mirabilis ULC683</name>
    <dbReference type="NCBI Taxonomy" id="2781853"/>
    <lineage>
        <taxon>Bacteria</taxon>
        <taxon>Bacillati</taxon>
        <taxon>Cyanobacteriota</taxon>
        <taxon>Cyanophyceae</taxon>
        <taxon>Synechococcales</taxon>
        <taxon>Petrachlorosaceae</taxon>
        <taxon>Petrachloros</taxon>
        <taxon>Petrachloros mirabilis</taxon>
    </lineage>
</organism>
<feature type="compositionally biased region" description="Pro residues" evidence="1">
    <location>
        <begin position="201"/>
        <end position="210"/>
    </location>
</feature>
<sequence length="222" mass="24313">MMFDKILKSIPGWGWVIGSCLMVVLAQGVVPELSSVASAQSANPNSMATQVYERLPDFPREDQYPERGRSTLSDSTLISRLIQYHTFVKGRLPIYRLDWQVTFADYLGLNDYILEETYPGQGFLRTNPMAADIEAVQQLSRTQRRAVVQALVDVFTGRSAPVDTPPPGAALPSPRVETVPAPYAPVLPPLSPPGSVDLLLPPRPQSPARPQPGGDAQHLLLD</sequence>
<dbReference type="RefSeq" id="WP_161823520.1">
    <property type="nucleotide sequence ID" value="NZ_WVIC01000001.1"/>
</dbReference>
<name>A0A8K2A685_9CYAN</name>
<dbReference type="Proteomes" id="UP000607397">
    <property type="component" value="Unassembled WGS sequence"/>
</dbReference>
<proteinExistence type="predicted"/>
<comment type="caution">
    <text evidence="2">The sequence shown here is derived from an EMBL/GenBank/DDBJ whole genome shotgun (WGS) entry which is preliminary data.</text>
</comment>
<evidence type="ECO:0000313" key="2">
    <source>
        <dbReference type="EMBL" id="NCJ05050.1"/>
    </source>
</evidence>
<gene>
    <name evidence="2" type="ORF">GS597_00645</name>
</gene>
<accession>A0A8K2A685</accession>
<keyword evidence="3" id="KW-1185">Reference proteome</keyword>
<reference evidence="2" key="1">
    <citation type="submission" date="2019-12" db="EMBL/GenBank/DDBJ databases">
        <title>High-Quality draft genome sequences of three cyanobacteria isolated from the limestone walls of the Old Cathedral of Coimbra.</title>
        <authorList>
            <person name="Tiago I."/>
            <person name="Soares F."/>
            <person name="Portugal A."/>
        </authorList>
    </citation>
    <scope>NUCLEOTIDE SEQUENCE [LARGE SCALE GENOMIC DNA]</scope>
    <source>
        <strain evidence="2">C</strain>
    </source>
</reference>
<evidence type="ECO:0000313" key="3">
    <source>
        <dbReference type="Proteomes" id="UP000607397"/>
    </source>
</evidence>
<dbReference type="PROSITE" id="PS51257">
    <property type="entry name" value="PROKAR_LIPOPROTEIN"/>
    <property type="match status" value="1"/>
</dbReference>
<dbReference type="AlphaFoldDB" id="A0A8K2A685"/>